<gene>
    <name evidence="1" type="ORF">Sradi_4880000</name>
</gene>
<reference evidence="1" key="1">
    <citation type="submission" date="2020-06" db="EMBL/GenBank/DDBJ databases">
        <authorList>
            <person name="Li T."/>
            <person name="Hu X."/>
            <person name="Zhang T."/>
            <person name="Song X."/>
            <person name="Zhang H."/>
            <person name="Dai N."/>
            <person name="Sheng W."/>
            <person name="Hou X."/>
            <person name="Wei L."/>
        </authorList>
    </citation>
    <scope>NUCLEOTIDE SEQUENCE</scope>
    <source>
        <strain evidence="1">G02</strain>
        <tissue evidence="1">Leaf</tissue>
    </source>
</reference>
<dbReference type="Pfam" id="PF02992">
    <property type="entry name" value="Transposase_21"/>
    <property type="match status" value="1"/>
</dbReference>
<protein>
    <submittedName>
        <fullName evidence="1">Uncharacterized protein</fullName>
    </submittedName>
</protein>
<organism evidence="1">
    <name type="scientific">Sesamum radiatum</name>
    <name type="common">Black benniseed</name>
    <dbReference type="NCBI Taxonomy" id="300843"/>
    <lineage>
        <taxon>Eukaryota</taxon>
        <taxon>Viridiplantae</taxon>
        <taxon>Streptophyta</taxon>
        <taxon>Embryophyta</taxon>
        <taxon>Tracheophyta</taxon>
        <taxon>Spermatophyta</taxon>
        <taxon>Magnoliopsida</taxon>
        <taxon>eudicotyledons</taxon>
        <taxon>Gunneridae</taxon>
        <taxon>Pentapetalae</taxon>
        <taxon>asterids</taxon>
        <taxon>lamiids</taxon>
        <taxon>Lamiales</taxon>
        <taxon>Pedaliaceae</taxon>
        <taxon>Sesamum</taxon>
    </lineage>
</organism>
<comment type="caution">
    <text evidence="1">The sequence shown here is derived from an EMBL/GenBank/DDBJ whole genome shotgun (WGS) entry which is preliminary data.</text>
</comment>
<evidence type="ECO:0000313" key="1">
    <source>
        <dbReference type="EMBL" id="KAL0336681.1"/>
    </source>
</evidence>
<reference evidence="1" key="2">
    <citation type="journal article" date="2024" name="Plant">
        <title>Genomic evolution and insights into agronomic trait innovations of Sesamum species.</title>
        <authorList>
            <person name="Miao H."/>
            <person name="Wang L."/>
            <person name="Qu L."/>
            <person name="Liu H."/>
            <person name="Sun Y."/>
            <person name="Le M."/>
            <person name="Wang Q."/>
            <person name="Wei S."/>
            <person name="Zheng Y."/>
            <person name="Lin W."/>
            <person name="Duan Y."/>
            <person name="Cao H."/>
            <person name="Xiong S."/>
            <person name="Wang X."/>
            <person name="Wei L."/>
            <person name="Li C."/>
            <person name="Ma Q."/>
            <person name="Ju M."/>
            <person name="Zhao R."/>
            <person name="Li G."/>
            <person name="Mu C."/>
            <person name="Tian Q."/>
            <person name="Mei H."/>
            <person name="Zhang T."/>
            <person name="Gao T."/>
            <person name="Zhang H."/>
        </authorList>
    </citation>
    <scope>NUCLEOTIDE SEQUENCE</scope>
    <source>
        <strain evidence="1">G02</strain>
    </source>
</reference>
<sequence>MGVRTYDHATDNAFIMRAALMWTVNNLPANGMASRWSTSEVMGCLLIVLILNYTTKSTNQTSNSKGLGCALDGGHETNLSELVWNVPSP</sequence>
<accession>A0AAW2N2E3</accession>
<dbReference type="EMBL" id="JACGWJ010000021">
    <property type="protein sequence ID" value="KAL0336681.1"/>
    <property type="molecule type" value="Genomic_DNA"/>
</dbReference>
<name>A0AAW2N2E3_SESRA</name>
<dbReference type="AlphaFoldDB" id="A0AAW2N2E3"/>
<proteinExistence type="predicted"/>
<dbReference type="InterPro" id="IPR004242">
    <property type="entry name" value="Transposase_21"/>
</dbReference>